<evidence type="ECO:0000313" key="3">
    <source>
        <dbReference type="Proteomes" id="UP001642540"/>
    </source>
</evidence>
<dbReference type="Proteomes" id="UP001642540">
    <property type="component" value="Unassembled WGS sequence"/>
</dbReference>
<proteinExistence type="predicted"/>
<reference evidence="2 3" key="1">
    <citation type="submission" date="2024-08" db="EMBL/GenBank/DDBJ databases">
        <authorList>
            <person name="Cucini C."/>
            <person name="Frati F."/>
        </authorList>
    </citation>
    <scope>NUCLEOTIDE SEQUENCE [LARGE SCALE GENOMIC DNA]</scope>
</reference>
<organism evidence="2 3">
    <name type="scientific">Orchesella dallaii</name>
    <dbReference type="NCBI Taxonomy" id="48710"/>
    <lineage>
        <taxon>Eukaryota</taxon>
        <taxon>Metazoa</taxon>
        <taxon>Ecdysozoa</taxon>
        <taxon>Arthropoda</taxon>
        <taxon>Hexapoda</taxon>
        <taxon>Collembola</taxon>
        <taxon>Entomobryomorpha</taxon>
        <taxon>Entomobryoidea</taxon>
        <taxon>Orchesellidae</taxon>
        <taxon>Orchesellinae</taxon>
        <taxon>Orchesella</taxon>
    </lineage>
</organism>
<evidence type="ECO:0000256" key="1">
    <source>
        <dbReference type="SAM" id="MobiDB-lite"/>
    </source>
</evidence>
<dbReference type="EMBL" id="CAXLJM020000158">
    <property type="protein sequence ID" value="CAL8143498.1"/>
    <property type="molecule type" value="Genomic_DNA"/>
</dbReference>
<gene>
    <name evidence="2" type="ORF">ODALV1_LOCUS29631</name>
</gene>
<name>A0ABP1S549_9HEXA</name>
<accession>A0ABP1S549</accession>
<protein>
    <submittedName>
        <fullName evidence="2">Uncharacterized protein</fullName>
    </submittedName>
</protein>
<feature type="region of interest" description="Disordered" evidence="1">
    <location>
        <begin position="27"/>
        <end position="46"/>
    </location>
</feature>
<sequence>MIDNSKIKFPEELNLAALQQETELAPLASTGPSVYPTKRHRPRTALSPVWSGPSIKICIGNTKTFKIDG</sequence>
<comment type="caution">
    <text evidence="2">The sequence shown here is derived from an EMBL/GenBank/DDBJ whole genome shotgun (WGS) entry which is preliminary data.</text>
</comment>
<keyword evidence="3" id="KW-1185">Reference proteome</keyword>
<evidence type="ECO:0000313" key="2">
    <source>
        <dbReference type="EMBL" id="CAL8143498.1"/>
    </source>
</evidence>